<dbReference type="InterPro" id="IPR001969">
    <property type="entry name" value="Aspartic_peptidase_AS"/>
</dbReference>
<evidence type="ECO:0008006" key="3">
    <source>
        <dbReference type="Google" id="ProtNLM"/>
    </source>
</evidence>
<proteinExistence type="predicted"/>
<accession>A0A1F6A3W1</accession>
<name>A0A1F6A3W1_9BACT</name>
<dbReference type="PROSITE" id="PS00141">
    <property type="entry name" value="ASP_PROTEASE"/>
    <property type="match status" value="1"/>
</dbReference>
<dbReference type="GO" id="GO:0004190">
    <property type="term" value="F:aspartic-type endopeptidase activity"/>
    <property type="evidence" value="ECO:0007669"/>
    <property type="project" value="InterPro"/>
</dbReference>
<dbReference type="AlphaFoldDB" id="A0A1F6A3W1"/>
<dbReference type="SUPFAM" id="SSF50630">
    <property type="entry name" value="Acid proteases"/>
    <property type="match status" value="1"/>
</dbReference>
<organism evidence="1 2">
    <name type="scientific">Candidatus Gottesmanbacteria bacterium RIFCSPHIGHO2_02_FULL_39_14</name>
    <dbReference type="NCBI Taxonomy" id="1798383"/>
    <lineage>
        <taxon>Bacteria</taxon>
        <taxon>Candidatus Gottesmaniibacteriota</taxon>
    </lineage>
</organism>
<gene>
    <name evidence="1" type="ORF">A3D78_06165</name>
</gene>
<reference evidence="1 2" key="1">
    <citation type="journal article" date="2016" name="Nat. Commun.">
        <title>Thousands of microbial genomes shed light on interconnected biogeochemical processes in an aquifer system.</title>
        <authorList>
            <person name="Anantharaman K."/>
            <person name="Brown C.T."/>
            <person name="Hug L.A."/>
            <person name="Sharon I."/>
            <person name="Castelle C.J."/>
            <person name="Probst A.J."/>
            <person name="Thomas B.C."/>
            <person name="Singh A."/>
            <person name="Wilkins M.J."/>
            <person name="Karaoz U."/>
            <person name="Brodie E.L."/>
            <person name="Williams K.H."/>
            <person name="Hubbard S.S."/>
            <person name="Banfield J.F."/>
        </authorList>
    </citation>
    <scope>NUCLEOTIDE SEQUENCE [LARGE SCALE GENOMIC DNA]</scope>
</reference>
<dbReference type="InterPro" id="IPR021109">
    <property type="entry name" value="Peptidase_aspartic_dom_sf"/>
</dbReference>
<protein>
    <recommendedName>
        <fullName evidence="3">Peptidase A2 domain-containing protein</fullName>
    </recommendedName>
</protein>
<evidence type="ECO:0000313" key="1">
    <source>
        <dbReference type="EMBL" id="OGG19326.1"/>
    </source>
</evidence>
<dbReference type="Pfam" id="PF13650">
    <property type="entry name" value="Asp_protease_2"/>
    <property type="match status" value="1"/>
</dbReference>
<dbReference type="GO" id="GO:0006508">
    <property type="term" value="P:proteolysis"/>
    <property type="evidence" value="ECO:0007669"/>
    <property type="project" value="InterPro"/>
</dbReference>
<dbReference type="STRING" id="1798383.A3D78_06165"/>
<comment type="caution">
    <text evidence="1">The sequence shown here is derived from an EMBL/GenBank/DDBJ whole genome shotgun (WGS) entry which is preliminary data.</text>
</comment>
<dbReference type="Gene3D" id="2.40.70.10">
    <property type="entry name" value="Acid Proteases"/>
    <property type="match status" value="1"/>
</dbReference>
<evidence type="ECO:0000313" key="2">
    <source>
        <dbReference type="Proteomes" id="UP000176253"/>
    </source>
</evidence>
<dbReference type="EMBL" id="MFJM01000001">
    <property type="protein sequence ID" value="OGG19326.1"/>
    <property type="molecule type" value="Genomic_DNA"/>
</dbReference>
<dbReference type="InterPro" id="IPR034122">
    <property type="entry name" value="Retropepsin-like_bacterial"/>
</dbReference>
<dbReference type="CDD" id="cd05483">
    <property type="entry name" value="retropepsin_like_bacteria"/>
    <property type="match status" value="1"/>
</dbReference>
<dbReference type="Proteomes" id="UP000176253">
    <property type="component" value="Unassembled WGS sequence"/>
</dbReference>
<sequence length="126" mass="13867">MSILKFNPHLPSIILNTYLEGKIKLLVKFVLDTGASYVVIPWRIATGLGLEINQQNLVSTTTASSVEHVPYTSIPKLTVLDKTVRNVPCIVKDLPSESGVDGLLGLSFLKHFKLTIDFNKGFLSLD</sequence>